<dbReference type="AlphaFoldDB" id="A0A3P3ZLN3"/>
<feature type="transmembrane region" description="Helical" evidence="1">
    <location>
        <begin position="6"/>
        <end position="24"/>
    </location>
</feature>
<evidence type="ECO:0000313" key="2">
    <source>
        <dbReference type="EMBL" id="VAY86801.1"/>
    </source>
</evidence>
<accession>A0A3P3ZLN3</accession>
<sequence>MKNNLALPLWYAGMLGFIGTVIIAEPQHLWICGIWTIPMIAGLLMGAHDD</sequence>
<evidence type="ECO:0000256" key="1">
    <source>
        <dbReference type="SAM" id="Phobius"/>
    </source>
</evidence>
<keyword evidence="1" id="KW-0812">Transmembrane</keyword>
<keyword evidence="1" id="KW-1133">Transmembrane helix</keyword>
<feature type="transmembrane region" description="Helical" evidence="1">
    <location>
        <begin position="29"/>
        <end position="47"/>
    </location>
</feature>
<gene>
    <name evidence="2" type="ORF">CARN8_1420006</name>
</gene>
<keyword evidence="1" id="KW-0472">Membrane</keyword>
<organism evidence="2">
    <name type="scientific">mine drainage metagenome</name>
    <dbReference type="NCBI Taxonomy" id="410659"/>
    <lineage>
        <taxon>unclassified sequences</taxon>
        <taxon>metagenomes</taxon>
        <taxon>ecological metagenomes</taxon>
    </lineage>
</organism>
<reference evidence="2" key="1">
    <citation type="submission" date="2018-10" db="EMBL/GenBank/DDBJ databases">
        <authorList>
            <person name="Plewniak F."/>
        </authorList>
    </citation>
    <scope>NUCLEOTIDE SEQUENCE</scope>
</reference>
<dbReference type="EMBL" id="UOYP01000049">
    <property type="protein sequence ID" value="VAY86801.1"/>
    <property type="molecule type" value="Genomic_DNA"/>
</dbReference>
<protein>
    <submittedName>
        <fullName evidence="2">Uncharacterized protein</fullName>
    </submittedName>
</protein>
<proteinExistence type="predicted"/>
<name>A0A3P3ZLN3_9ZZZZ</name>